<feature type="compositionally biased region" description="Gly residues" evidence="4">
    <location>
        <begin position="468"/>
        <end position="477"/>
    </location>
</feature>
<dbReference type="EMBL" id="CH964168">
    <property type="protein sequence ID" value="EDW80103.1"/>
    <property type="molecule type" value="Genomic_DNA"/>
</dbReference>
<feature type="region of interest" description="Disordered" evidence="4">
    <location>
        <begin position="463"/>
        <end position="487"/>
    </location>
</feature>
<feature type="region of interest" description="Disordered" evidence="4">
    <location>
        <begin position="579"/>
        <end position="613"/>
    </location>
</feature>
<dbReference type="InParanoid" id="B4N6W4"/>
<dbReference type="InterPro" id="IPR003604">
    <property type="entry name" value="Matrin/U1-like-C_Znf_C2H2"/>
</dbReference>
<dbReference type="InterPro" id="IPR006561">
    <property type="entry name" value="DZF_dom"/>
</dbReference>
<dbReference type="InterPro" id="IPR049401">
    <property type="entry name" value="DZF_dom_N"/>
</dbReference>
<dbReference type="OMA" id="PMRPWRI"/>
<dbReference type="PhylomeDB" id="B4N6W4"/>
<dbReference type="Pfam" id="PF20965">
    <property type="entry name" value="DZF_C"/>
    <property type="match status" value="1"/>
</dbReference>
<feature type="region of interest" description="Disordered" evidence="4">
    <location>
        <begin position="344"/>
        <end position="386"/>
    </location>
</feature>
<name>B4N6W4_DROWI</name>
<sequence>MANNNYAGFNYGGTQYNTGQVSYPAVTNATYANAAAYQNAAVAAGQGGYAAAGAGAGSGAAAGGGYGSGGGGGGYGDYRSAMQSYDASKTFYQQAPASYNTSATAAAAVSKTHYSAPPVKNPVKSGGGKMDKSNGTAPKTPSANPTAGNYSGYDTALYNAASMYVAQQHQSGVGGGGVGGAPQKPNGGSNNWYQRKMGMGPAFPGAAALRGLRPKAPPRPQQLHYCEVCKISCAGPQTYREHLEGQKHKKREASLKMQASATTTTQNRGNNYHCELCDVTCTGTDAYAAHVRGAKHQKVVKLHQKLGKPIPSDEPKKLGKINFVPAAGEAGAAAAATGTAAAGGAASKTEGNTSGGNGDSESATGTDNLDDQLDDSLGENTDNIKPVGGEYIEEVKDEEGKILSFNCKLCDCKFNDPNAKEMHMKGRRHRLQYKRKVQPDLVVDFKPTPRQRRLAEARAQRALMSSHRGGGGGGGGGGDDHESGGNYWEEQRNRQYNEEYDYNNWMSRSFGGAQRFGRMGNGPPPHFGMMPGGNVRRPESTDDRHAIARHAEIYPKEEELQTIQRIVSHTERALKLVSDALTEQPNDTGPAAKKEKTDKPSEKDGRDNQIFSFHKDADNGGNIVRILKGVMRVGYLAKGLLLHGDSAVELVVLCAEKPTAGLLQRVANVLPDKLKEVAGDIQVNYRVEVNAEDAAVIVLDDAVSVKITLTSPLLREANPAEIAAAAAAAAASTADAEFLPREPCLRALADLRHAKWFQARATGLQSCVMVIRILRDLCQRVVSWQALPQWSLELLVEKVISSAGFPISPGDCMRRIMEALASGFLINGPGLLDPCEKDPTDALQELTKQEREDLTVSAQLFLRYIAFRQIFKVLGMDQLPAMKFPMRPWRINRKRRRSSGKAGVGGGEAESADIDETGSDEKVAKKEGGTGGVSATAGSAAAAGGVAA</sequence>
<dbReference type="PROSITE" id="PS00028">
    <property type="entry name" value="ZINC_FINGER_C2H2_1"/>
    <property type="match status" value="1"/>
</dbReference>
<keyword evidence="1" id="KW-0479">Metal-binding</keyword>
<feature type="compositionally biased region" description="Acidic residues" evidence="4">
    <location>
        <begin position="368"/>
        <end position="377"/>
    </location>
</feature>
<dbReference type="AlphaFoldDB" id="B4N6W4"/>
<feature type="compositionally biased region" description="Basic and acidic residues" evidence="4">
    <location>
        <begin position="919"/>
        <end position="928"/>
    </location>
</feature>
<dbReference type="Gene3D" id="3.30.460.10">
    <property type="entry name" value="Beta Polymerase, domain 2"/>
    <property type="match status" value="1"/>
</dbReference>
<dbReference type="Pfam" id="PF07528">
    <property type="entry name" value="DZF_N"/>
    <property type="match status" value="1"/>
</dbReference>
<feature type="compositionally biased region" description="Basic and acidic residues" evidence="4">
    <location>
        <begin position="592"/>
        <end position="613"/>
    </location>
</feature>
<dbReference type="FunFam" id="3.30.160.60:FF:000210">
    <property type="entry name" value="Zinc finger RNA-binding protein 2"/>
    <property type="match status" value="1"/>
</dbReference>
<evidence type="ECO:0000259" key="5">
    <source>
        <dbReference type="PROSITE" id="PS51703"/>
    </source>
</evidence>
<dbReference type="STRING" id="7260.B4N6W4"/>
<dbReference type="Gene3D" id="3.30.160.60">
    <property type="entry name" value="Classic Zinc Finger"/>
    <property type="match status" value="3"/>
</dbReference>
<dbReference type="Pfam" id="PF12874">
    <property type="entry name" value="zf-met"/>
    <property type="match status" value="2"/>
</dbReference>
<dbReference type="Proteomes" id="UP000007798">
    <property type="component" value="Unassembled WGS sequence"/>
</dbReference>
<feature type="compositionally biased region" description="Low complexity" evidence="4">
    <location>
        <begin position="933"/>
        <end position="948"/>
    </location>
</feature>
<feature type="domain" description="DZF" evidence="5">
    <location>
        <begin position="508"/>
        <end position="929"/>
    </location>
</feature>
<dbReference type="SMART" id="SM00355">
    <property type="entry name" value="ZnF_C2H2"/>
    <property type="match status" value="3"/>
</dbReference>
<dbReference type="Gene3D" id="1.10.1410.40">
    <property type="match status" value="1"/>
</dbReference>
<dbReference type="FunFam" id="3.30.460.10:FF:000010">
    <property type="entry name" value="Zinc finger RNA-binding protein 2"/>
    <property type="match status" value="1"/>
</dbReference>
<evidence type="ECO:0000256" key="3">
    <source>
        <dbReference type="ARBA" id="ARBA00022833"/>
    </source>
</evidence>
<dbReference type="InterPro" id="IPR022755">
    <property type="entry name" value="Znf_C2H2_jaz"/>
</dbReference>
<dbReference type="SMART" id="SM00451">
    <property type="entry name" value="ZnF_U1"/>
    <property type="match status" value="3"/>
</dbReference>
<dbReference type="PANTHER" id="PTHR45762:SF3">
    <property type="entry name" value="ZINC-FINGER PROTEIN AT 72D, ISOFORM B"/>
    <property type="match status" value="1"/>
</dbReference>
<keyword evidence="2" id="KW-0863">Zinc-finger</keyword>
<evidence type="ECO:0000256" key="1">
    <source>
        <dbReference type="ARBA" id="ARBA00022723"/>
    </source>
</evidence>
<dbReference type="PROSITE" id="PS51703">
    <property type="entry name" value="DZF"/>
    <property type="match status" value="1"/>
</dbReference>
<dbReference type="PANTHER" id="PTHR45762">
    <property type="entry name" value="ZINC FINGER RNA-BINDING PROTEIN"/>
    <property type="match status" value="1"/>
</dbReference>
<dbReference type="Pfam" id="PF12171">
    <property type="entry name" value="zf-C2H2_jaz"/>
    <property type="match status" value="1"/>
</dbReference>
<dbReference type="InterPro" id="IPR013087">
    <property type="entry name" value="Znf_C2H2_type"/>
</dbReference>
<dbReference type="FunFam" id="3.30.160.60:FF:002995">
    <property type="entry name" value="Zinc-finger protein at 72d"/>
    <property type="match status" value="1"/>
</dbReference>
<dbReference type="HOGENOM" id="CLU_012026_1_0_1"/>
<dbReference type="GO" id="GO:0003727">
    <property type="term" value="F:single-stranded RNA binding"/>
    <property type="evidence" value="ECO:0007669"/>
    <property type="project" value="TreeGrafter"/>
</dbReference>
<evidence type="ECO:0000256" key="2">
    <source>
        <dbReference type="ARBA" id="ARBA00022771"/>
    </source>
</evidence>
<protein>
    <submittedName>
        <fullName evidence="6">Uncharacterized protein, isoform A</fullName>
    </submittedName>
</protein>
<organism evidence="6 7">
    <name type="scientific">Drosophila willistoni</name>
    <name type="common">Fruit fly</name>
    <dbReference type="NCBI Taxonomy" id="7260"/>
    <lineage>
        <taxon>Eukaryota</taxon>
        <taxon>Metazoa</taxon>
        <taxon>Ecdysozoa</taxon>
        <taxon>Arthropoda</taxon>
        <taxon>Hexapoda</taxon>
        <taxon>Insecta</taxon>
        <taxon>Pterygota</taxon>
        <taxon>Neoptera</taxon>
        <taxon>Endopterygota</taxon>
        <taxon>Diptera</taxon>
        <taxon>Brachycera</taxon>
        <taxon>Muscomorpha</taxon>
        <taxon>Ephydroidea</taxon>
        <taxon>Drosophilidae</taxon>
        <taxon>Drosophila</taxon>
        <taxon>Sophophora</taxon>
    </lineage>
</organism>
<dbReference type="FunFam" id="1.10.1410.40:FF:000001">
    <property type="entry name" value="interleukin enhancer-binding factor 3 isoform X1"/>
    <property type="match status" value="1"/>
</dbReference>
<dbReference type="eggNOG" id="KOG3792">
    <property type="taxonomic scope" value="Eukaryota"/>
</dbReference>
<dbReference type="OrthoDB" id="8898434at2759"/>
<accession>B4N6W4</accession>
<dbReference type="InterPro" id="IPR036236">
    <property type="entry name" value="Znf_C2H2_sf"/>
</dbReference>
<feature type="compositionally biased region" description="Basic and acidic residues" evidence="4">
    <location>
        <begin position="478"/>
        <end position="487"/>
    </location>
</feature>
<evidence type="ECO:0000313" key="7">
    <source>
        <dbReference type="Proteomes" id="UP000007798"/>
    </source>
</evidence>
<dbReference type="FunCoup" id="B4N6W4">
    <property type="interactions" value="1717"/>
</dbReference>
<reference evidence="6 7" key="1">
    <citation type="journal article" date="2007" name="Nature">
        <title>Evolution of genes and genomes on the Drosophila phylogeny.</title>
        <authorList>
            <consortium name="Drosophila 12 Genomes Consortium"/>
            <person name="Clark A.G."/>
            <person name="Eisen M.B."/>
            <person name="Smith D.R."/>
            <person name="Bergman C.M."/>
            <person name="Oliver B."/>
            <person name="Markow T.A."/>
            <person name="Kaufman T.C."/>
            <person name="Kellis M."/>
            <person name="Gelbart W."/>
            <person name="Iyer V.N."/>
            <person name="Pollard D.A."/>
            <person name="Sackton T.B."/>
            <person name="Larracuente A.M."/>
            <person name="Singh N.D."/>
            <person name="Abad J.P."/>
            <person name="Abt D.N."/>
            <person name="Adryan B."/>
            <person name="Aguade M."/>
            <person name="Akashi H."/>
            <person name="Anderson W.W."/>
            <person name="Aquadro C.F."/>
            <person name="Ardell D.H."/>
            <person name="Arguello R."/>
            <person name="Artieri C.G."/>
            <person name="Barbash D.A."/>
            <person name="Barker D."/>
            <person name="Barsanti P."/>
            <person name="Batterham P."/>
            <person name="Batzoglou S."/>
            <person name="Begun D."/>
            <person name="Bhutkar A."/>
            <person name="Blanco E."/>
            <person name="Bosak S.A."/>
            <person name="Bradley R.K."/>
            <person name="Brand A.D."/>
            <person name="Brent M.R."/>
            <person name="Brooks A.N."/>
            <person name="Brown R.H."/>
            <person name="Butlin R.K."/>
            <person name="Caggese C."/>
            <person name="Calvi B.R."/>
            <person name="Bernardo de Carvalho A."/>
            <person name="Caspi A."/>
            <person name="Castrezana S."/>
            <person name="Celniker S.E."/>
            <person name="Chang J.L."/>
            <person name="Chapple C."/>
            <person name="Chatterji S."/>
            <person name="Chinwalla A."/>
            <person name="Civetta A."/>
            <person name="Clifton S.W."/>
            <person name="Comeron J.M."/>
            <person name="Costello J.C."/>
            <person name="Coyne J.A."/>
            <person name="Daub J."/>
            <person name="David R.G."/>
            <person name="Delcher A.L."/>
            <person name="Delehaunty K."/>
            <person name="Do C.B."/>
            <person name="Ebling H."/>
            <person name="Edwards K."/>
            <person name="Eickbush T."/>
            <person name="Evans J.D."/>
            <person name="Filipski A."/>
            <person name="Findeiss S."/>
            <person name="Freyhult E."/>
            <person name="Fulton L."/>
            <person name="Fulton R."/>
            <person name="Garcia A.C."/>
            <person name="Gardiner A."/>
            <person name="Garfield D.A."/>
            <person name="Garvin B.E."/>
            <person name="Gibson G."/>
            <person name="Gilbert D."/>
            <person name="Gnerre S."/>
            <person name="Godfrey J."/>
            <person name="Good R."/>
            <person name="Gotea V."/>
            <person name="Gravely B."/>
            <person name="Greenberg A.J."/>
            <person name="Griffiths-Jones S."/>
            <person name="Gross S."/>
            <person name="Guigo R."/>
            <person name="Gustafson E.A."/>
            <person name="Haerty W."/>
            <person name="Hahn M.W."/>
            <person name="Halligan D.L."/>
            <person name="Halpern A.L."/>
            <person name="Halter G.M."/>
            <person name="Han M.V."/>
            <person name="Heger A."/>
            <person name="Hillier L."/>
            <person name="Hinrichs A.S."/>
            <person name="Holmes I."/>
            <person name="Hoskins R.A."/>
            <person name="Hubisz M.J."/>
            <person name="Hultmark D."/>
            <person name="Huntley M.A."/>
            <person name="Jaffe D.B."/>
            <person name="Jagadeeshan S."/>
            <person name="Jeck W.R."/>
            <person name="Johnson J."/>
            <person name="Jones C.D."/>
            <person name="Jordan W.C."/>
            <person name="Karpen G.H."/>
            <person name="Kataoka E."/>
            <person name="Keightley P.D."/>
            <person name="Kheradpour P."/>
            <person name="Kirkness E.F."/>
            <person name="Koerich L.B."/>
            <person name="Kristiansen K."/>
            <person name="Kudrna D."/>
            <person name="Kulathinal R.J."/>
            <person name="Kumar S."/>
            <person name="Kwok R."/>
            <person name="Lander E."/>
            <person name="Langley C.H."/>
            <person name="Lapoint R."/>
            <person name="Lazzaro B.P."/>
            <person name="Lee S.J."/>
            <person name="Levesque L."/>
            <person name="Li R."/>
            <person name="Lin C.F."/>
            <person name="Lin M.F."/>
            <person name="Lindblad-Toh K."/>
            <person name="Llopart A."/>
            <person name="Long M."/>
            <person name="Low L."/>
            <person name="Lozovsky E."/>
            <person name="Lu J."/>
            <person name="Luo M."/>
            <person name="Machado C.A."/>
            <person name="Makalowski W."/>
            <person name="Marzo M."/>
            <person name="Matsuda M."/>
            <person name="Matzkin L."/>
            <person name="McAllister B."/>
            <person name="McBride C.S."/>
            <person name="McKernan B."/>
            <person name="McKernan K."/>
            <person name="Mendez-Lago M."/>
            <person name="Minx P."/>
            <person name="Mollenhauer M.U."/>
            <person name="Montooth K."/>
            <person name="Mount S.M."/>
            <person name="Mu X."/>
            <person name="Myers E."/>
            <person name="Negre B."/>
            <person name="Newfeld S."/>
            <person name="Nielsen R."/>
            <person name="Noor M.A."/>
            <person name="O'Grady P."/>
            <person name="Pachter L."/>
            <person name="Papaceit M."/>
            <person name="Parisi M.J."/>
            <person name="Parisi M."/>
            <person name="Parts L."/>
            <person name="Pedersen J.S."/>
            <person name="Pesole G."/>
            <person name="Phillippy A.M."/>
            <person name="Ponting C.P."/>
            <person name="Pop M."/>
            <person name="Porcelli D."/>
            <person name="Powell J.R."/>
            <person name="Prohaska S."/>
            <person name="Pruitt K."/>
            <person name="Puig M."/>
            <person name="Quesneville H."/>
            <person name="Ram K.R."/>
            <person name="Rand D."/>
            <person name="Rasmussen M.D."/>
            <person name="Reed L.K."/>
            <person name="Reenan R."/>
            <person name="Reily A."/>
            <person name="Remington K.A."/>
            <person name="Rieger T.T."/>
            <person name="Ritchie M.G."/>
            <person name="Robin C."/>
            <person name="Rogers Y.H."/>
            <person name="Rohde C."/>
            <person name="Rozas J."/>
            <person name="Rubenfield M.J."/>
            <person name="Ruiz A."/>
            <person name="Russo S."/>
            <person name="Salzberg S.L."/>
            <person name="Sanchez-Gracia A."/>
            <person name="Saranga D.J."/>
            <person name="Sato H."/>
            <person name="Schaeffer S.W."/>
            <person name="Schatz M.C."/>
            <person name="Schlenke T."/>
            <person name="Schwartz R."/>
            <person name="Segarra C."/>
            <person name="Singh R.S."/>
            <person name="Sirot L."/>
            <person name="Sirota M."/>
            <person name="Sisneros N.B."/>
            <person name="Smith C.D."/>
            <person name="Smith T.F."/>
            <person name="Spieth J."/>
            <person name="Stage D.E."/>
            <person name="Stark A."/>
            <person name="Stephan W."/>
            <person name="Strausberg R.L."/>
            <person name="Strempel S."/>
            <person name="Sturgill D."/>
            <person name="Sutton G."/>
            <person name="Sutton G.G."/>
            <person name="Tao W."/>
            <person name="Teichmann S."/>
            <person name="Tobari Y.N."/>
            <person name="Tomimura Y."/>
            <person name="Tsolas J.M."/>
            <person name="Valente V.L."/>
            <person name="Venter E."/>
            <person name="Venter J.C."/>
            <person name="Vicario S."/>
            <person name="Vieira F.G."/>
            <person name="Vilella A.J."/>
            <person name="Villasante A."/>
            <person name="Walenz B."/>
            <person name="Wang J."/>
            <person name="Wasserman M."/>
            <person name="Watts T."/>
            <person name="Wilson D."/>
            <person name="Wilson R.K."/>
            <person name="Wing R.A."/>
            <person name="Wolfner M.F."/>
            <person name="Wong A."/>
            <person name="Wong G.K."/>
            <person name="Wu C.I."/>
            <person name="Wu G."/>
            <person name="Yamamoto D."/>
            <person name="Yang H.P."/>
            <person name="Yang S.P."/>
            <person name="Yorke J.A."/>
            <person name="Yoshida K."/>
            <person name="Zdobnov E."/>
            <person name="Zhang P."/>
            <person name="Zhang Y."/>
            <person name="Zimin A.V."/>
            <person name="Baldwin J."/>
            <person name="Abdouelleil A."/>
            <person name="Abdulkadir J."/>
            <person name="Abebe A."/>
            <person name="Abera B."/>
            <person name="Abreu J."/>
            <person name="Acer S.C."/>
            <person name="Aftuck L."/>
            <person name="Alexander A."/>
            <person name="An P."/>
            <person name="Anderson E."/>
            <person name="Anderson S."/>
            <person name="Arachi H."/>
            <person name="Azer M."/>
            <person name="Bachantsang P."/>
            <person name="Barry A."/>
            <person name="Bayul T."/>
            <person name="Berlin A."/>
            <person name="Bessette D."/>
            <person name="Bloom T."/>
            <person name="Blye J."/>
            <person name="Boguslavskiy L."/>
            <person name="Bonnet C."/>
            <person name="Boukhgalter B."/>
            <person name="Bourzgui I."/>
            <person name="Brown A."/>
            <person name="Cahill P."/>
            <person name="Channer S."/>
            <person name="Cheshatsang Y."/>
            <person name="Chuda L."/>
            <person name="Citroen M."/>
            <person name="Collymore A."/>
            <person name="Cooke P."/>
            <person name="Costello M."/>
            <person name="D'Aco K."/>
            <person name="Daza R."/>
            <person name="De Haan G."/>
            <person name="DeGray S."/>
            <person name="DeMaso C."/>
            <person name="Dhargay N."/>
            <person name="Dooley K."/>
            <person name="Dooley E."/>
            <person name="Doricent M."/>
            <person name="Dorje P."/>
            <person name="Dorjee K."/>
            <person name="Dupes A."/>
            <person name="Elong R."/>
            <person name="Falk J."/>
            <person name="Farina A."/>
            <person name="Faro S."/>
            <person name="Ferguson D."/>
            <person name="Fisher S."/>
            <person name="Foley C.D."/>
            <person name="Franke A."/>
            <person name="Friedrich D."/>
            <person name="Gadbois L."/>
            <person name="Gearin G."/>
            <person name="Gearin C.R."/>
            <person name="Giannoukos G."/>
            <person name="Goode T."/>
            <person name="Graham J."/>
            <person name="Grandbois E."/>
            <person name="Grewal S."/>
            <person name="Gyaltsen K."/>
            <person name="Hafez N."/>
            <person name="Hagos B."/>
            <person name="Hall J."/>
            <person name="Henson C."/>
            <person name="Hollinger A."/>
            <person name="Honan T."/>
            <person name="Huard M.D."/>
            <person name="Hughes L."/>
            <person name="Hurhula B."/>
            <person name="Husby M.E."/>
            <person name="Kamat A."/>
            <person name="Kanga B."/>
            <person name="Kashin S."/>
            <person name="Khazanovich D."/>
            <person name="Kisner P."/>
            <person name="Lance K."/>
            <person name="Lara M."/>
            <person name="Lee W."/>
            <person name="Lennon N."/>
            <person name="Letendre F."/>
            <person name="LeVine R."/>
            <person name="Lipovsky A."/>
            <person name="Liu X."/>
            <person name="Liu J."/>
            <person name="Liu S."/>
            <person name="Lokyitsang T."/>
            <person name="Lokyitsang Y."/>
            <person name="Lubonja R."/>
            <person name="Lui A."/>
            <person name="MacDonald P."/>
            <person name="Magnisalis V."/>
            <person name="Maru K."/>
            <person name="Matthews C."/>
            <person name="McCusker W."/>
            <person name="McDonough S."/>
            <person name="Mehta T."/>
            <person name="Meldrim J."/>
            <person name="Meneus L."/>
            <person name="Mihai O."/>
            <person name="Mihalev A."/>
            <person name="Mihova T."/>
            <person name="Mittelman R."/>
            <person name="Mlenga V."/>
            <person name="Montmayeur A."/>
            <person name="Mulrain L."/>
            <person name="Navidi A."/>
            <person name="Naylor J."/>
            <person name="Negash T."/>
            <person name="Nguyen T."/>
            <person name="Nguyen N."/>
            <person name="Nicol R."/>
            <person name="Norbu C."/>
            <person name="Norbu N."/>
            <person name="Novod N."/>
            <person name="O'Neill B."/>
            <person name="Osman S."/>
            <person name="Markiewicz E."/>
            <person name="Oyono O.L."/>
            <person name="Patti C."/>
            <person name="Phunkhang P."/>
            <person name="Pierre F."/>
            <person name="Priest M."/>
            <person name="Raghuraman S."/>
            <person name="Rege F."/>
            <person name="Reyes R."/>
            <person name="Rise C."/>
            <person name="Rogov P."/>
            <person name="Ross K."/>
            <person name="Ryan E."/>
            <person name="Settipalli S."/>
            <person name="Shea T."/>
            <person name="Sherpa N."/>
            <person name="Shi L."/>
            <person name="Shih D."/>
            <person name="Sparrow T."/>
            <person name="Spaulding J."/>
            <person name="Stalker J."/>
            <person name="Stange-Thomann N."/>
            <person name="Stavropoulos S."/>
            <person name="Stone C."/>
            <person name="Strader C."/>
            <person name="Tesfaye S."/>
            <person name="Thomson T."/>
            <person name="Thoulutsang Y."/>
            <person name="Thoulutsang D."/>
            <person name="Topham K."/>
            <person name="Topping I."/>
            <person name="Tsamla T."/>
            <person name="Vassiliev H."/>
            <person name="Vo A."/>
            <person name="Wangchuk T."/>
            <person name="Wangdi T."/>
            <person name="Weiand M."/>
            <person name="Wilkinson J."/>
            <person name="Wilson A."/>
            <person name="Yadav S."/>
            <person name="Young G."/>
            <person name="Yu Q."/>
            <person name="Zembek L."/>
            <person name="Zhong D."/>
            <person name="Zimmer A."/>
            <person name="Zwirko Z."/>
            <person name="Jaffe D.B."/>
            <person name="Alvarez P."/>
            <person name="Brockman W."/>
            <person name="Butler J."/>
            <person name="Chin C."/>
            <person name="Gnerre S."/>
            <person name="Grabherr M."/>
            <person name="Kleber M."/>
            <person name="Mauceli E."/>
            <person name="MacCallum I."/>
        </authorList>
    </citation>
    <scope>NUCLEOTIDE SEQUENCE [LARGE SCALE GENOMIC DNA]</scope>
    <source>
        <strain evidence="7">Tucson 14030-0811.24</strain>
    </source>
</reference>
<feature type="compositionally biased region" description="Polar residues" evidence="4">
    <location>
        <begin position="133"/>
        <end position="148"/>
    </location>
</feature>
<feature type="region of interest" description="Disordered" evidence="4">
    <location>
        <begin position="895"/>
        <end position="948"/>
    </location>
</feature>
<proteinExistence type="predicted"/>
<dbReference type="InterPro" id="IPR043519">
    <property type="entry name" value="NT_sf"/>
</dbReference>
<dbReference type="GO" id="GO:0003725">
    <property type="term" value="F:double-stranded RNA binding"/>
    <property type="evidence" value="ECO:0007669"/>
    <property type="project" value="TreeGrafter"/>
</dbReference>
<dbReference type="SMART" id="SM00572">
    <property type="entry name" value="DZF"/>
    <property type="match status" value="1"/>
</dbReference>
<evidence type="ECO:0000313" key="6">
    <source>
        <dbReference type="EMBL" id="EDW80103.1"/>
    </source>
</evidence>
<evidence type="ECO:0000256" key="4">
    <source>
        <dbReference type="SAM" id="MobiDB-lite"/>
    </source>
</evidence>
<dbReference type="InterPro" id="IPR049402">
    <property type="entry name" value="DZF_dom_C"/>
</dbReference>
<feature type="region of interest" description="Disordered" evidence="4">
    <location>
        <begin position="117"/>
        <end position="148"/>
    </location>
</feature>
<gene>
    <name evidence="6" type="primary">Dwil\GK23905</name>
    <name evidence="6" type="ORF">Dwil_GK23905</name>
</gene>
<dbReference type="GO" id="GO:0008270">
    <property type="term" value="F:zinc ion binding"/>
    <property type="evidence" value="ECO:0007669"/>
    <property type="project" value="UniProtKB-KW"/>
</dbReference>
<keyword evidence="3" id="KW-0862">Zinc</keyword>
<keyword evidence="7" id="KW-1185">Reference proteome</keyword>
<dbReference type="GO" id="GO:0071011">
    <property type="term" value="C:precatalytic spliceosome"/>
    <property type="evidence" value="ECO:0007669"/>
    <property type="project" value="TreeGrafter"/>
</dbReference>
<dbReference type="SUPFAM" id="SSF57667">
    <property type="entry name" value="beta-beta-alpha zinc fingers"/>
    <property type="match status" value="3"/>
</dbReference>